<name>A0ACB9CXJ7_CICIN</name>
<dbReference type="Proteomes" id="UP001055811">
    <property type="component" value="Linkage Group LG05"/>
</dbReference>
<organism evidence="1 2">
    <name type="scientific">Cichorium intybus</name>
    <name type="common">Chicory</name>
    <dbReference type="NCBI Taxonomy" id="13427"/>
    <lineage>
        <taxon>Eukaryota</taxon>
        <taxon>Viridiplantae</taxon>
        <taxon>Streptophyta</taxon>
        <taxon>Embryophyta</taxon>
        <taxon>Tracheophyta</taxon>
        <taxon>Spermatophyta</taxon>
        <taxon>Magnoliopsida</taxon>
        <taxon>eudicotyledons</taxon>
        <taxon>Gunneridae</taxon>
        <taxon>Pentapetalae</taxon>
        <taxon>asterids</taxon>
        <taxon>campanulids</taxon>
        <taxon>Asterales</taxon>
        <taxon>Asteraceae</taxon>
        <taxon>Cichorioideae</taxon>
        <taxon>Cichorieae</taxon>
        <taxon>Cichoriinae</taxon>
        <taxon>Cichorium</taxon>
    </lineage>
</organism>
<keyword evidence="2" id="KW-1185">Reference proteome</keyword>
<accession>A0ACB9CXJ7</accession>
<reference evidence="2" key="1">
    <citation type="journal article" date="2022" name="Mol. Ecol. Resour.">
        <title>The genomes of chicory, endive, great burdock and yacon provide insights into Asteraceae palaeo-polyploidization history and plant inulin production.</title>
        <authorList>
            <person name="Fan W."/>
            <person name="Wang S."/>
            <person name="Wang H."/>
            <person name="Wang A."/>
            <person name="Jiang F."/>
            <person name="Liu H."/>
            <person name="Zhao H."/>
            <person name="Xu D."/>
            <person name="Zhang Y."/>
        </authorList>
    </citation>
    <scope>NUCLEOTIDE SEQUENCE [LARGE SCALE GENOMIC DNA]</scope>
    <source>
        <strain evidence="2">cv. Punajuju</strain>
    </source>
</reference>
<proteinExistence type="predicted"/>
<protein>
    <submittedName>
        <fullName evidence="1">Uncharacterized protein</fullName>
    </submittedName>
</protein>
<comment type="caution">
    <text evidence="1">The sequence shown here is derived from an EMBL/GenBank/DDBJ whole genome shotgun (WGS) entry which is preliminary data.</text>
</comment>
<dbReference type="EMBL" id="CM042013">
    <property type="protein sequence ID" value="KAI3738970.1"/>
    <property type="molecule type" value="Genomic_DNA"/>
</dbReference>
<gene>
    <name evidence="1" type="ORF">L2E82_29287</name>
</gene>
<evidence type="ECO:0000313" key="2">
    <source>
        <dbReference type="Proteomes" id="UP001055811"/>
    </source>
</evidence>
<sequence length="102" mass="10975">MLACCHIVLGQRQSDGNMTVKKMRETEEGHGKNAMLSAGQATEEEGGDGVSGGQRRGHEGHKEGQRSTTRATDSSDGVAEVGIKRDGKYKKLGDHIRNKVII</sequence>
<reference evidence="1 2" key="2">
    <citation type="journal article" date="2022" name="Mol. Ecol. Resour.">
        <title>The genomes of chicory, endive, great burdock and yacon provide insights into Asteraceae paleo-polyploidization history and plant inulin production.</title>
        <authorList>
            <person name="Fan W."/>
            <person name="Wang S."/>
            <person name="Wang H."/>
            <person name="Wang A."/>
            <person name="Jiang F."/>
            <person name="Liu H."/>
            <person name="Zhao H."/>
            <person name="Xu D."/>
            <person name="Zhang Y."/>
        </authorList>
    </citation>
    <scope>NUCLEOTIDE SEQUENCE [LARGE SCALE GENOMIC DNA]</scope>
    <source>
        <strain evidence="2">cv. Punajuju</strain>
        <tissue evidence="1">Leaves</tissue>
    </source>
</reference>
<evidence type="ECO:0000313" key="1">
    <source>
        <dbReference type="EMBL" id="KAI3738970.1"/>
    </source>
</evidence>